<comment type="similarity">
    <text evidence="2 11">Belongs to the RNA polymerase beta' chain family.</text>
</comment>
<dbReference type="Pfam" id="PF04997">
    <property type="entry name" value="RNA_pol_Rpb1_1"/>
    <property type="match status" value="1"/>
</dbReference>
<dbReference type="VEuPathDB" id="PiroplasmaDB:BEWA_039100"/>
<dbReference type="GeneID" id="15803236"/>
<feature type="compositionally biased region" description="Acidic residues" evidence="12">
    <location>
        <begin position="1544"/>
        <end position="1574"/>
    </location>
</feature>
<dbReference type="InterPro" id="IPR007083">
    <property type="entry name" value="RNA_pol_Rpb1_4"/>
</dbReference>
<dbReference type="InterPro" id="IPR042102">
    <property type="entry name" value="RNA_pol_Rpb1_3_sf"/>
</dbReference>
<dbReference type="GO" id="GO:0046872">
    <property type="term" value="F:metal ion binding"/>
    <property type="evidence" value="ECO:0007669"/>
    <property type="project" value="UniProtKB-KW"/>
</dbReference>
<dbReference type="FunFam" id="2.40.40.20:FF:000019">
    <property type="entry name" value="DNA-directed RNA polymerase II subunit RPB1"/>
    <property type="match status" value="1"/>
</dbReference>
<dbReference type="OrthoDB" id="270392at2759"/>
<evidence type="ECO:0000256" key="2">
    <source>
        <dbReference type="ARBA" id="ARBA00006460"/>
    </source>
</evidence>
<dbReference type="Gene3D" id="1.10.274.100">
    <property type="entry name" value="RNA polymerase Rpb1, domain 3"/>
    <property type="match status" value="1"/>
</dbReference>
<dbReference type="Proteomes" id="UP000031512">
    <property type="component" value="Unassembled WGS sequence"/>
</dbReference>
<evidence type="ECO:0000259" key="13">
    <source>
        <dbReference type="SMART" id="SM00663"/>
    </source>
</evidence>
<keyword evidence="5 11" id="KW-0548">Nucleotidyltransferase</keyword>
<dbReference type="GO" id="GO:0003677">
    <property type="term" value="F:DNA binding"/>
    <property type="evidence" value="ECO:0007669"/>
    <property type="project" value="InterPro"/>
</dbReference>
<accession>L1LEL6</accession>
<keyword evidence="6" id="KW-0479">Metal-binding</keyword>
<dbReference type="Gene3D" id="6.20.50.80">
    <property type="match status" value="1"/>
</dbReference>
<dbReference type="InterPro" id="IPR047107">
    <property type="entry name" value="DNA-dir_RNA_pol1_lsu_C"/>
</dbReference>
<evidence type="ECO:0000313" key="15">
    <source>
        <dbReference type="Proteomes" id="UP000031512"/>
    </source>
</evidence>
<dbReference type="eggNOG" id="KOG0262">
    <property type="taxonomic scope" value="Eukaryota"/>
</dbReference>
<evidence type="ECO:0000256" key="5">
    <source>
        <dbReference type="ARBA" id="ARBA00022695"/>
    </source>
</evidence>
<dbReference type="Pfam" id="PF05000">
    <property type="entry name" value="RNA_pol_Rpb1_4"/>
    <property type="match status" value="1"/>
</dbReference>
<dbReference type="InterPro" id="IPR015699">
    <property type="entry name" value="DNA-dir_RNA_pol1_lsu_N"/>
</dbReference>
<keyword evidence="8" id="KW-0460">Magnesium</keyword>
<feature type="region of interest" description="Disordered" evidence="12">
    <location>
        <begin position="1534"/>
        <end position="1601"/>
    </location>
</feature>
<dbReference type="InterPro" id="IPR007080">
    <property type="entry name" value="RNA_pol_Rpb1_1"/>
</dbReference>
<evidence type="ECO:0000256" key="6">
    <source>
        <dbReference type="ARBA" id="ARBA00022723"/>
    </source>
</evidence>
<dbReference type="Gene3D" id="6.10.250.2940">
    <property type="match status" value="1"/>
</dbReference>
<dbReference type="InterPro" id="IPR007081">
    <property type="entry name" value="RNA_pol_Rpb1_5"/>
</dbReference>
<feature type="compositionally biased region" description="Low complexity" evidence="12">
    <location>
        <begin position="1575"/>
        <end position="1584"/>
    </location>
</feature>
<dbReference type="Gene3D" id="3.30.1490.180">
    <property type="entry name" value="RNA polymerase ii"/>
    <property type="match status" value="1"/>
</dbReference>
<dbReference type="EMBL" id="ACOU01000002">
    <property type="protein sequence ID" value="EKX73872.1"/>
    <property type="molecule type" value="Genomic_DNA"/>
</dbReference>
<dbReference type="InterPro" id="IPR006592">
    <property type="entry name" value="RNA_pol_N"/>
</dbReference>
<dbReference type="PANTHER" id="PTHR19376:SF11">
    <property type="entry name" value="DNA-DIRECTED RNA POLYMERASE I SUBUNIT RPA1"/>
    <property type="match status" value="1"/>
</dbReference>
<dbReference type="Gene3D" id="2.40.40.20">
    <property type="match status" value="1"/>
</dbReference>
<proteinExistence type="inferred from homology"/>
<dbReference type="InterPro" id="IPR000722">
    <property type="entry name" value="RNA_pol_asu"/>
</dbReference>
<evidence type="ECO:0000256" key="1">
    <source>
        <dbReference type="ARBA" id="ARBA00004123"/>
    </source>
</evidence>
<dbReference type="GO" id="GO:0006351">
    <property type="term" value="P:DNA-templated transcription"/>
    <property type="evidence" value="ECO:0007669"/>
    <property type="project" value="InterPro"/>
</dbReference>
<dbReference type="SUPFAM" id="SSF64484">
    <property type="entry name" value="beta and beta-prime subunits of DNA dependent RNA-polymerase"/>
    <property type="match status" value="1"/>
</dbReference>
<evidence type="ECO:0000256" key="11">
    <source>
        <dbReference type="RuleBase" id="RU004279"/>
    </source>
</evidence>
<dbReference type="Pfam" id="PF00623">
    <property type="entry name" value="RNA_pol_Rpb1_2"/>
    <property type="match status" value="1"/>
</dbReference>
<dbReference type="InterPro" id="IPR007066">
    <property type="entry name" value="RNA_pol_Rpb1_3"/>
</dbReference>
<dbReference type="RefSeq" id="XP_004833324.1">
    <property type="nucleotide sequence ID" value="XM_004833267.1"/>
</dbReference>
<dbReference type="InterPro" id="IPR044893">
    <property type="entry name" value="RNA_pol_Rpb1_clamp_domain"/>
</dbReference>
<evidence type="ECO:0000256" key="4">
    <source>
        <dbReference type="ARBA" id="ARBA00022679"/>
    </source>
</evidence>
<dbReference type="InterPro" id="IPR038120">
    <property type="entry name" value="Rpb1_funnel_sf"/>
</dbReference>
<dbReference type="PANTHER" id="PTHR19376">
    <property type="entry name" value="DNA-DIRECTED RNA POLYMERASE"/>
    <property type="match status" value="1"/>
</dbReference>
<dbReference type="CDD" id="cd01435">
    <property type="entry name" value="RNAP_I_RPA1_N"/>
    <property type="match status" value="1"/>
</dbReference>
<comment type="catalytic activity">
    <reaction evidence="11">
        <text>RNA(n) + a ribonucleoside 5'-triphosphate = RNA(n+1) + diphosphate</text>
        <dbReference type="Rhea" id="RHEA:21248"/>
        <dbReference type="Rhea" id="RHEA-COMP:14527"/>
        <dbReference type="Rhea" id="RHEA-COMP:17342"/>
        <dbReference type="ChEBI" id="CHEBI:33019"/>
        <dbReference type="ChEBI" id="CHEBI:61557"/>
        <dbReference type="ChEBI" id="CHEBI:140395"/>
        <dbReference type="EC" id="2.7.7.6"/>
    </reaction>
</comment>
<evidence type="ECO:0000256" key="3">
    <source>
        <dbReference type="ARBA" id="ARBA00022478"/>
    </source>
</evidence>
<gene>
    <name evidence="14" type="ORF">BEWA_039100</name>
</gene>
<name>L1LEL6_THEEQ</name>
<dbReference type="CDD" id="cd02735">
    <property type="entry name" value="RNAP_I_Rpa1_C"/>
    <property type="match status" value="1"/>
</dbReference>
<protein>
    <recommendedName>
        <fullName evidence="11">DNA-directed RNA polymerase subunit</fullName>
        <ecNumber evidence="11">2.7.7.6</ecNumber>
    </recommendedName>
</protein>
<dbReference type="GO" id="GO:0005736">
    <property type="term" value="C:RNA polymerase I complex"/>
    <property type="evidence" value="ECO:0007669"/>
    <property type="project" value="UniProtKB-ARBA"/>
</dbReference>
<keyword evidence="3 11" id="KW-0240">DNA-directed RNA polymerase</keyword>
<dbReference type="GO" id="GO:0003899">
    <property type="term" value="F:DNA-directed RNA polymerase activity"/>
    <property type="evidence" value="ECO:0007669"/>
    <property type="project" value="UniProtKB-EC"/>
</dbReference>
<dbReference type="Gene3D" id="1.10.132.30">
    <property type="match status" value="1"/>
</dbReference>
<dbReference type="KEGG" id="beq:BEWA_039100"/>
<feature type="compositionally biased region" description="Acidic residues" evidence="12">
    <location>
        <begin position="1585"/>
        <end position="1596"/>
    </location>
</feature>
<keyword evidence="4 11" id="KW-0808">Transferase</keyword>
<keyword evidence="9 11" id="KW-0804">Transcription</keyword>
<evidence type="ECO:0000256" key="7">
    <source>
        <dbReference type="ARBA" id="ARBA00022833"/>
    </source>
</evidence>
<sequence length="1850" mass="208452">MLSYDTAVSTEVEGISLSFLSNEEIHTLSVSEIKNIGRSGYESAGKSCIYDPALGSSDIYKHCSSCNEMTNCDGHLGHIDFAVPLFHPLMLPSLVKLLKTVCFYCLKLKLRKKQVLKFQRLFDLAKAGMLSDLIVFDQLFGNDKDDDEKDAEASNRTKLHQLSKESKKDHIKKILFKLKKVAQVRSGGDAQATNLTRLKNSSNFDVNIWNEIRNRFFAIGAKTKRCNHCGDRNSIAVKQSADSTHIEISWAPSSLEPKVFKDFQKYQGKYGEKDKETERVINMLNEEFESPMLKGLNATGKSINMMHLQAFHLVPALNKLFTENPGFLGNIFPQSRFHGWRIFIMDCMGVSPNRFRPPLVTSDKQIVLHARSSALLEIVIANEFLKILFRVKNHPNIQEAFKDEEYISKLLGYNVNETQLRQFEEYVCGSGCDFNSSIYNHTLNLQRRLSMYMDSGKQGTSTLAQRPGIKQSMEHKSGTVRQNMLGKRVNYSARTVIAPDCFMDTNQMGMPLKFAMELTIPEHVTKYNVNFLRKLVLNGSKIYPGANFLRDSNGRLYSLSTLSYSERVAKAKLLLTGITEGNSPRIVYRHVLDGDVALMNRQPTLHKPGIMGHFIKVLTNQKIFRLNYVNCSTYNADFDGDEMNLHLPQDPLSQAEAQLIANADCQFVVPKNGQPIRGLIQDHCQGGALLTSKNTFLRKDEYFNLIYVSLDAFISCSDNIYLKDEEDTYRICENIKIDNELYQITKRLKVMSDPFSRKFPNHGREIYIDPPAIVYPVPLWTGKQVITSILKTLVDGMSTDIRGGVSKGPRGINLVSKSKTPGDAWGGSNDGNKEESTIIIQNSELLQGVLDKSQFGASSYGLTHLIFELLGPRICGMLLNSFSYLFTSFLQMHGVTCSPKDFILTSDAERLRIRILRRIKYTGLHIQQLFISAMREKFEKKNNALSSGDAPHAVILSALEHLIDEVGKVVNLPFTRDILLECKSTDRAREIIGMLFHHIAQVSQKDDLLNLILKSLEKLSSVPRIKQLVLSYILMLKNGDSYKPQLLSSFPSWLHHDPTDVHTTREKENVYKLGGAQSTCSSFHNLICDRFRGNEQEFYRMFDRFFQNNIVGVSSDINSVVDSTLLKFPENGFFGMVATGAKGSKVNFAMICSALSQQTLEGRRVPVMPSIRTLPSFAFGDFGSRAGGFISDRFLTGLRPQEYFFHCMSGREGLVDTCVKTAKSGYLQRCVLKAMEDVIVCYDATVRGSDGSIIQFAYGEDGIDVSKSAYLDRPRDIVANSHLIPQDEVAKVNVEASEKFMEKMRLFTSNYQDQRVLLVHYKHSQCDAGDAVGCVAGQSIGEPATQMTLNTFHLAGHGAANVTLGIPRLIELLRTTGDSSTPYFSATLLGQDEAKIAKNAQLALNALRTVPLSDIVHSVGIETDVYARPDGSKVWEYTATVQFENLSFFKKVVGGFKTQNILKLTSNCLLNRFLRRVMGLMVVTMDVNIPYELPDNTDYLEECWNTLVLQKQLIKKDKQSLRIRKMVLSSGSSGKVARSKDREEPVDDEPDVEIEEQEPEEDVQEEEDESETECGSDSCSYSSSESDEDAEQEEEDTGYKGFESEIKFGKQDIRSIDRKVFRFAHSLKFCKDTSRLILKFGWPVSKCPYYLDLLPLLKQEISQETLRKSPGIRQSRVVLNNSHDGKDDYTLHCDGTNLKRVYLLKEGIIDFNKIKINDISTVLHYYGVEAARACIVSELNKVFSVYGIDVNYRHLTLIADFMTQKGDIRAFSRYGMAKHNSPLLQMSFESTMKFLMSASERGAYDNLKTPAGAIIAGKPVHVGSNLCKIMQVINIKERELPNEQNAQIMF</sequence>
<comment type="caution">
    <text evidence="14">The sequence shown here is derived from an EMBL/GenBank/DDBJ whole genome shotgun (WGS) entry which is preliminary data.</text>
</comment>
<keyword evidence="15" id="KW-1185">Reference proteome</keyword>
<dbReference type="Pfam" id="PF04983">
    <property type="entry name" value="RNA_pol_Rpb1_3"/>
    <property type="match status" value="1"/>
</dbReference>
<evidence type="ECO:0000256" key="8">
    <source>
        <dbReference type="ARBA" id="ARBA00022842"/>
    </source>
</evidence>
<feature type="domain" description="RNA polymerase N-terminal" evidence="13">
    <location>
        <begin position="341"/>
        <end position="691"/>
    </location>
</feature>
<comment type="function">
    <text evidence="11">DNA-dependent RNA polymerase catalyzes the transcription of DNA into RNA using the four ribonucleoside triphosphates as substrates.</text>
</comment>
<evidence type="ECO:0000256" key="12">
    <source>
        <dbReference type="SAM" id="MobiDB-lite"/>
    </source>
</evidence>
<organism evidence="14 15">
    <name type="scientific">Theileria equi strain WA</name>
    <dbReference type="NCBI Taxonomy" id="1537102"/>
    <lineage>
        <taxon>Eukaryota</taxon>
        <taxon>Sar</taxon>
        <taxon>Alveolata</taxon>
        <taxon>Apicomplexa</taxon>
        <taxon>Aconoidasida</taxon>
        <taxon>Piroplasmida</taxon>
        <taxon>Theileriidae</taxon>
        <taxon>Theileria</taxon>
    </lineage>
</organism>
<evidence type="ECO:0000256" key="10">
    <source>
        <dbReference type="ARBA" id="ARBA00023242"/>
    </source>
</evidence>
<comment type="subcellular location">
    <subcellularLocation>
        <location evidence="1">Nucleus</location>
    </subcellularLocation>
</comment>
<dbReference type="Pfam" id="PF04998">
    <property type="entry name" value="RNA_pol_Rpb1_5"/>
    <property type="match status" value="1"/>
</dbReference>
<dbReference type="STRING" id="1537102.L1LEL6"/>
<dbReference type="Gene3D" id="4.10.860.120">
    <property type="entry name" value="RNA polymerase II, clamp domain"/>
    <property type="match status" value="1"/>
</dbReference>
<dbReference type="EC" id="2.7.7.6" evidence="11"/>
<evidence type="ECO:0000256" key="9">
    <source>
        <dbReference type="ARBA" id="ARBA00023163"/>
    </source>
</evidence>
<dbReference type="InterPro" id="IPR045867">
    <property type="entry name" value="DNA-dir_RpoC_beta_prime"/>
</dbReference>
<evidence type="ECO:0000313" key="14">
    <source>
        <dbReference type="EMBL" id="EKX73872.1"/>
    </source>
</evidence>
<keyword evidence="10" id="KW-0539">Nucleus</keyword>
<dbReference type="SMART" id="SM00663">
    <property type="entry name" value="RPOLA_N"/>
    <property type="match status" value="1"/>
</dbReference>
<reference evidence="14 15" key="1">
    <citation type="journal article" date="2012" name="BMC Genomics">
        <title>Comparative genomic analysis and phylogenetic position of Theileria equi.</title>
        <authorList>
            <person name="Kappmeyer L.S."/>
            <person name="Thiagarajan M."/>
            <person name="Herndon D.R."/>
            <person name="Ramsay J.D."/>
            <person name="Caler E."/>
            <person name="Djikeng A."/>
            <person name="Gillespie J.J."/>
            <person name="Lau A.O."/>
            <person name="Roalson E.H."/>
            <person name="Silva J.C."/>
            <person name="Silva M.G."/>
            <person name="Suarez C.E."/>
            <person name="Ueti M.W."/>
            <person name="Nene V.M."/>
            <person name="Mealey R.H."/>
            <person name="Knowles D.P."/>
            <person name="Brayton K.A."/>
        </authorList>
    </citation>
    <scope>NUCLEOTIDE SEQUENCE [LARGE SCALE GENOMIC DNA]</scope>
    <source>
        <strain evidence="14 15">WA</strain>
    </source>
</reference>
<keyword evidence="7" id="KW-0862">Zinc</keyword>